<name>A0A1Y1HTA3_KLENI</name>
<keyword evidence="2" id="KW-1185">Reference proteome</keyword>
<evidence type="ECO:0000313" key="1">
    <source>
        <dbReference type="EMBL" id="GAQ79058.1"/>
    </source>
</evidence>
<sequence length="11" mass="1270">PHLLLRITLPP</sequence>
<dbReference type="Proteomes" id="UP000054558">
    <property type="component" value="Unassembled WGS sequence"/>
</dbReference>
<dbReference type="OrthoDB" id="2015716at2759"/>
<proteinExistence type="predicted"/>
<feature type="non-terminal residue" evidence="1">
    <location>
        <position position="1"/>
    </location>
</feature>
<gene>
    <name evidence="1" type="ORF">KFL_000230370</name>
</gene>
<reference evidence="1 2" key="1">
    <citation type="journal article" date="2014" name="Nat. Commun.">
        <title>Klebsormidium flaccidum genome reveals primary factors for plant terrestrial adaptation.</title>
        <authorList>
            <person name="Hori K."/>
            <person name="Maruyama F."/>
            <person name="Fujisawa T."/>
            <person name="Togashi T."/>
            <person name="Yamamoto N."/>
            <person name="Seo M."/>
            <person name="Sato S."/>
            <person name="Yamada T."/>
            <person name="Mori H."/>
            <person name="Tajima N."/>
            <person name="Moriyama T."/>
            <person name="Ikeuchi M."/>
            <person name="Watanabe M."/>
            <person name="Wada H."/>
            <person name="Kobayashi K."/>
            <person name="Saito M."/>
            <person name="Masuda T."/>
            <person name="Sasaki-Sekimoto Y."/>
            <person name="Mashiguchi K."/>
            <person name="Awai K."/>
            <person name="Shimojima M."/>
            <person name="Masuda S."/>
            <person name="Iwai M."/>
            <person name="Nobusawa T."/>
            <person name="Narise T."/>
            <person name="Kondo S."/>
            <person name="Saito H."/>
            <person name="Sato R."/>
            <person name="Murakawa M."/>
            <person name="Ihara Y."/>
            <person name="Oshima-Yamada Y."/>
            <person name="Ohtaka K."/>
            <person name="Satoh M."/>
            <person name="Sonobe K."/>
            <person name="Ishii M."/>
            <person name="Ohtani R."/>
            <person name="Kanamori-Sato M."/>
            <person name="Honoki R."/>
            <person name="Miyazaki D."/>
            <person name="Mochizuki H."/>
            <person name="Umetsu J."/>
            <person name="Higashi K."/>
            <person name="Shibata D."/>
            <person name="Kamiya Y."/>
            <person name="Sato N."/>
            <person name="Nakamura Y."/>
            <person name="Tabata S."/>
            <person name="Ida S."/>
            <person name="Kurokawa K."/>
            <person name="Ohta H."/>
        </authorList>
    </citation>
    <scope>NUCLEOTIDE SEQUENCE [LARGE SCALE GENOMIC DNA]</scope>
    <source>
        <strain evidence="1 2">NIES-2285</strain>
    </source>
</reference>
<accession>A0A1Y1HTA3</accession>
<dbReference type="EMBL" id="DF236972">
    <property type="protein sequence ID" value="GAQ79058.1"/>
    <property type="molecule type" value="Genomic_DNA"/>
</dbReference>
<organism evidence="1 2">
    <name type="scientific">Klebsormidium nitens</name>
    <name type="common">Green alga</name>
    <name type="synonym">Ulothrix nitens</name>
    <dbReference type="NCBI Taxonomy" id="105231"/>
    <lineage>
        <taxon>Eukaryota</taxon>
        <taxon>Viridiplantae</taxon>
        <taxon>Streptophyta</taxon>
        <taxon>Klebsormidiophyceae</taxon>
        <taxon>Klebsormidiales</taxon>
        <taxon>Klebsormidiaceae</taxon>
        <taxon>Klebsormidium</taxon>
    </lineage>
</organism>
<protein>
    <submittedName>
        <fullName evidence="1">Uncharacterized protein</fullName>
    </submittedName>
</protein>
<evidence type="ECO:0000313" key="2">
    <source>
        <dbReference type="Proteomes" id="UP000054558"/>
    </source>
</evidence>